<dbReference type="GO" id="GO:0015179">
    <property type="term" value="F:L-amino acid transmembrane transporter activity"/>
    <property type="evidence" value="ECO:0007669"/>
    <property type="project" value="TreeGrafter"/>
</dbReference>
<keyword evidence="5 6" id="KW-0472">Membrane</keyword>
<proteinExistence type="inferred from homology"/>
<feature type="transmembrane region" description="Helical" evidence="6">
    <location>
        <begin position="197"/>
        <end position="221"/>
    </location>
</feature>
<evidence type="ECO:0000256" key="6">
    <source>
        <dbReference type="SAM" id="Phobius"/>
    </source>
</evidence>
<dbReference type="EMBL" id="CAJVPV010046609">
    <property type="protein sequence ID" value="CAG8771127.1"/>
    <property type="molecule type" value="Genomic_DNA"/>
</dbReference>
<name>A0A9N9JBN7_9GLOM</name>
<keyword evidence="3 6" id="KW-0812">Transmembrane</keyword>
<evidence type="ECO:0000256" key="3">
    <source>
        <dbReference type="ARBA" id="ARBA00022692"/>
    </source>
</evidence>
<dbReference type="Proteomes" id="UP000789342">
    <property type="component" value="Unassembled WGS sequence"/>
</dbReference>
<keyword evidence="4 6" id="KW-1133">Transmembrane helix</keyword>
<accession>A0A9N9JBN7</accession>
<evidence type="ECO:0000259" key="7">
    <source>
        <dbReference type="Pfam" id="PF01490"/>
    </source>
</evidence>
<feature type="transmembrane region" description="Helical" evidence="6">
    <location>
        <begin position="115"/>
        <end position="136"/>
    </location>
</feature>
<feature type="non-terminal residue" evidence="8">
    <location>
        <position position="273"/>
    </location>
</feature>
<protein>
    <submittedName>
        <fullName evidence="8">10176_t:CDS:1</fullName>
    </submittedName>
</protein>
<evidence type="ECO:0000256" key="2">
    <source>
        <dbReference type="ARBA" id="ARBA00008066"/>
    </source>
</evidence>
<dbReference type="Pfam" id="PF01490">
    <property type="entry name" value="Aa_trans"/>
    <property type="match status" value="1"/>
</dbReference>
<reference evidence="8" key="1">
    <citation type="submission" date="2021-06" db="EMBL/GenBank/DDBJ databases">
        <authorList>
            <person name="Kallberg Y."/>
            <person name="Tangrot J."/>
            <person name="Rosling A."/>
        </authorList>
    </citation>
    <scope>NUCLEOTIDE SEQUENCE</scope>
    <source>
        <strain evidence="8">CL551</strain>
    </source>
</reference>
<dbReference type="OrthoDB" id="40134at2759"/>
<evidence type="ECO:0000313" key="8">
    <source>
        <dbReference type="EMBL" id="CAG8771127.1"/>
    </source>
</evidence>
<evidence type="ECO:0000256" key="4">
    <source>
        <dbReference type="ARBA" id="ARBA00022989"/>
    </source>
</evidence>
<feature type="transmembrane region" description="Helical" evidence="6">
    <location>
        <begin position="156"/>
        <end position="176"/>
    </location>
</feature>
<dbReference type="AlphaFoldDB" id="A0A9N9JBN7"/>
<feature type="transmembrane region" description="Helical" evidence="6">
    <location>
        <begin position="227"/>
        <end position="249"/>
    </location>
</feature>
<comment type="subcellular location">
    <subcellularLocation>
        <location evidence="1">Membrane</location>
        <topology evidence="1">Multi-pass membrane protein</topology>
    </subcellularLocation>
</comment>
<organism evidence="8 9">
    <name type="scientific">Acaulospora morrowiae</name>
    <dbReference type="NCBI Taxonomy" id="94023"/>
    <lineage>
        <taxon>Eukaryota</taxon>
        <taxon>Fungi</taxon>
        <taxon>Fungi incertae sedis</taxon>
        <taxon>Mucoromycota</taxon>
        <taxon>Glomeromycotina</taxon>
        <taxon>Glomeromycetes</taxon>
        <taxon>Diversisporales</taxon>
        <taxon>Acaulosporaceae</taxon>
        <taxon>Acaulospora</taxon>
    </lineage>
</organism>
<comment type="caution">
    <text evidence="8">The sequence shown here is derived from an EMBL/GenBank/DDBJ whole genome shotgun (WGS) entry which is preliminary data.</text>
</comment>
<evidence type="ECO:0000256" key="1">
    <source>
        <dbReference type="ARBA" id="ARBA00004141"/>
    </source>
</evidence>
<dbReference type="PANTHER" id="PTHR22950:SF349">
    <property type="entry name" value="AMINO ACID TRANSPORTER TRANSMEMBRANE DOMAIN-CONTAINING PROTEIN"/>
    <property type="match status" value="1"/>
</dbReference>
<feature type="non-terminal residue" evidence="8">
    <location>
        <position position="1"/>
    </location>
</feature>
<keyword evidence="9" id="KW-1185">Reference proteome</keyword>
<gene>
    <name evidence="8" type="ORF">AMORRO_LOCUS16590</name>
</gene>
<dbReference type="InterPro" id="IPR013057">
    <property type="entry name" value="AA_transpt_TM"/>
</dbReference>
<dbReference type="GO" id="GO:0005774">
    <property type="term" value="C:vacuolar membrane"/>
    <property type="evidence" value="ECO:0007669"/>
    <property type="project" value="TreeGrafter"/>
</dbReference>
<evidence type="ECO:0000313" key="9">
    <source>
        <dbReference type="Proteomes" id="UP000789342"/>
    </source>
</evidence>
<comment type="similarity">
    <text evidence="2">Belongs to the amino acid/polyamine transporter 2 family.</text>
</comment>
<sequence>DNLQTLFANVGIDLETQTWVYICAIITWIPLILLKSMKDVTFLSIMGAIASAVVVIVVLTTSIVEYPDKGSDQRDFINLKNLPFVIATFNFCFGGNIVFPNIESSMKNARDWSKVLTISIFIITLMYLLIGIPAYITYGRSLQSPIYLSLPPGPSATVAIIMITTHILLALPVYLTSFSMEIENLLIVQEFEVRRRFVWRVIIRSLIMAFTVLMAVNIPFASDLVELLGAAGNGMLLVVTPIILWVKLFGWQNLEFKEQCWIIFVLTFSIFGA</sequence>
<dbReference type="PANTHER" id="PTHR22950">
    <property type="entry name" value="AMINO ACID TRANSPORTER"/>
    <property type="match status" value="1"/>
</dbReference>
<feature type="transmembrane region" description="Helical" evidence="6">
    <location>
        <begin position="41"/>
        <end position="64"/>
    </location>
</feature>
<feature type="domain" description="Amino acid transporter transmembrane" evidence="7">
    <location>
        <begin position="1"/>
        <end position="270"/>
    </location>
</feature>
<feature type="transmembrane region" description="Helical" evidence="6">
    <location>
        <begin position="18"/>
        <end position="34"/>
    </location>
</feature>
<feature type="transmembrane region" description="Helical" evidence="6">
    <location>
        <begin position="84"/>
        <end position="103"/>
    </location>
</feature>
<evidence type="ECO:0000256" key="5">
    <source>
        <dbReference type="ARBA" id="ARBA00023136"/>
    </source>
</evidence>